<dbReference type="GO" id="GO:0042017">
    <property type="term" value="F:interleukin-22 binding"/>
    <property type="evidence" value="ECO:0007669"/>
    <property type="project" value="Ensembl"/>
</dbReference>
<dbReference type="CDD" id="cd00063">
    <property type="entry name" value="FN3"/>
    <property type="match status" value="1"/>
</dbReference>
<keyword evidence="3" id="KW-0964">Secreted</keyword>
<evidence type="ECO:0000256" key="8">
    <source>
        <dbReference type="ARBA" id="ARBA00054691"/>
    </source>
</evidence>
<evidence type="ECO:0000256" key="12">
    <source>
        <dbReference type="SAM" id="SignalP"/>
    </source>
</evidence>
<dbReference type="InterPro" id="IPR050650">
    <property type="entry name" value="Type-II_Cytokine-TF_Rcpt"/>
</dbReference>
<keyword evidence="4 12" id="KW-0732">Signal</keyword>
<dbReference type="FunFam" id="2.60.40.10:FF:001095">
    <property type="entry name" value="Interleukin 22 receptor, alpha 2"/>
    <property type="match status" value="1"/>
</dbReference>
<name>A0A8C6EWV8_MARMA</name>
<evidence type="ECO:0000256" key="5">
    <source>
        <dbReference type="ARBA" id="ARBA00022737"/>
    </source>
</evidence>
<comment type="similarity">
    <text evidence="2">Belongs to the type II cytokine receptor family.</text>
</comment>
<dbReference type="CTD" id="116379"/>
<dbReference type="InterPro" id="IPR003961">
    <property type="entry name" value="FN3_dom"/>
</dbReference>
<comment type="subcellular location">
    <subcellularLocation>
        <location evidence="1">Secreted</location>
    </subcellularLocation>
</comment>
<dbReference type="Ensembl" id="ENSMMMT00000024905.1">
    <property type="protein sequence ID" value="ENSMMMP00000021958.1"/>
    <property type="gene ID" value="ENSMMMG00000019318.1"/>
</dbReference>
<reference evidence="15" key="1">
    <citation type="submission" date="2025-08" db="UniProtKB">
        <authorList>
            <consortium name="Ensembl"/>
        </authorList>
    </citation>
    <scope>IDENTIFICATION</scope>
</reference>
<evidence type="ECO:0000256" key="7">
    <source>
        <dbReference type="ARBA" id="ARBA00023170"/>
    </source>
</evidence>
<dbReference type="GO" id="GO:0005886">
    <property type="term" value="C:plasma membrane"/>
    <property type="evidence" value="ECO:0007669"/>
    <property type="project" value="TreeGrafter"/>
</dbReference>
<dbReference type="GeneTree" id="ENSGT00940000161124"/>
<dbReference type="OrthoDB" id="10007376at2759"/>
<sequence length="231" mass="26790">MRRKHCFLGVLVSLLLTGGEGILPARDSLKPQKVQFQSRNFQNILQWQHGKALTGNNSTYFVQYKMYGQRQWQNKEDCWGTPELFCDLTNETSNLQEPYYARVRMASAGRYSDWSLSPRFFPWWEMKIDPPVVNITQINGSSLVVLHAPHLPYKEQKGKNMSMENYYNLLYRVFIIKNSLKKEQQVYEGANGVAEIEALTPHSGYCVVAEIYLPLLDRRSQRSKERCVGTP</sequence>
<feature type="domain" description="Fibronectin type-III" evidence="13">
    <location>
        <begin position="8"/>
        <end position="114"/>
    </location>
</feature>
<proteinExistence type="inferred from homology"/>
<keyword evidence="6" id="KW-1015">Disulfide bond</keyword>
<dbReference type="GO" id="GO:0005829">
    <property type="term" value="C:cytosol"/>
    <property type="evidence" value="ECO:0007669"/>
    <property type="project" value="Ensembl"/>
</dbReference>
<comment type="function">
    <text evidence="8">Receptor for IL22. Binds to IL22, prevents interaction with the functional IL-22R complex and blocks the activity of IL22 (in vitro). May play an important role as an IL22 antagonist in the regulation of inflammatory responses.</text>
</comment>
<keyword evidence="5" id="KW-0677">Repeat</keyword>
<dbReference type="GeneID" id="107153188"/>
<dbReference type="FunFam" id="2.60.40.10:FF:000348">
    <property type="entry name" value="Interleukin 20 receptor subunit alpha"/>
    <property type="match status" value="1"/>
</dbReference>
<dbReference type="PANTHER" id="PTHR20859">
    <property type="entry name" value="INTERFERON/INTERLEUKIN RECEPTOR"/>
    <property type="match status" value="1"/>
</dbReference>
<gene>
    <name evidence="15" type="primary">IL22RA2</name>
</gene>
<evidence type="ECO:0000256" key="3">
    <source>
        <dbReference type="ARBA" id="ARBA00022525"/>
    </source>
</evidence>
<dbReference type="Pfam" id="PF09294">
    <property type="entry name" value="Interfer-bind"/>
    <property type="match status" value="1"/>
</dbReference>
<organism evidence="15 16">
    <name type="scientific">Marmota marmota marmota</name>
    <name type="common">Alpine marmot</name>
    <dbReference type="NCBI Taxonomy" id="9994"/>
    <lineage>
        <taxon>Eukaryota</taxon>
        <taxon>Metazoa</taxon>
        <taxon>Chordata</taxon>
        <taxon>Craniata</taxon>
        <taxon>Vertebrata</taxon>
        <taxon>Euteleostomi</taxon>
        <taxon>Mammalia</taxon>
        <taxon>Eutheria</taxon>
        <taxon>Euarchontoglires</taxon>
        <taxon>Glires</taxon>
        <taxon>Rodentia</taxon>
        <taxon>Sciuromorpha</taxon>
        <taxon>Sciuridae</taxon>
        <taxon>Xerinae</taxon>
        <taxon>Marmotini</taxon>
        <taxon>Marmota</taxon>
    </lineage>
</organism>
<dbReference type="GO" id="GO:0042018">
    <property type="term" value="F:interleukin-22 receptor activity"/>
    <property type="evidence" value="ECO:0007669"/>
    <property type="project" value="Ensembl"/>
</dbReference>
<dbReference type="InterPro" id="IPR015373">
    <property type="entry name" value="Interferon/interleukin_rcp_dom"/>
</dbReference>
<dbReference type="InterPro" id="IPR036116">
    <property type="entry name" value="FN3_sf"/>
</dbReference>
<feature type="chain" id="PRO_5044151941" description="Interleukin-22 receptor subunit alpha-2" evidence="12">
    <location>
        <begin position="22"/>
        <end position="231"/>
    </location>
</feature>
<dbReference type="Gene3D" id="2.60.40.10">
    <property type="entry name" value="Immunoglobulins"/>
    <property type="match status" value="2"/>
</dbReference>
<dbReference type="InterPro" id="IPR013783">
    <property type="entry name" value="Ig-like_fold"/>
</dbReference>
<evidence type="ECO:0000256" key="10">
    <source>
        <dbReference type="ARBA" id="ARBA00075144"/>
    </source>
</evidence>
<keyword evidence="7" id="KW-0675">Receptor</keyword>
<evidence type="ECO:0000256" key="4">
    <source>
        <dbReference type="ARBA" id="ARBA00022729"/>
    </source>
</evidence>
<evidence type="ECO:0000256" key="1">
    <source>
        <dbReference type="ARBA" id="ARBA00004613"/>
    </source>
</evidence>
<evidence type="ECO:0000259" key="14">
    <source>
        <dbReference type="Pfam" id="PF09294"/>
    </source>
</evidence>
<dbReference type="KEGG" id="mmma:107153188"/>
<evidence type="ECO:0000313" key="16">
    <source>
        <dbReference type="Proteomes" id="UP000694407"/>
    </source>
</evidence>
<dbReference type="SUPFAM" id="SSF49265">
    <property type="entry name" value="Fibronectin type III"/>
    <property type="match status" value="2"/>
</dbReference>
<evidence type="ECO:0000256" key="2">
    <source>
        <dbReference type="ARBA" id="ARBA00005399"/>
    </source>
</evidence>
<protein>
    <recommendedName>
        <fullName evidence="9">Interleukin-22 receptor subunit alpha-2</fullName>
    </recommendedName>
    <alternativeName>
        <fullName evidence="11">Cytokine receptor family type 2, soluble 1</fullName>
    </alternativeName>
    <alternativeName>
        <fullName evidence="10">Interleukin-22-binding protein</fullName>
    </alternativeName>
</protein>
<dbReference type="Proteomes" id="UP000694407">
    <property type="component" value="Unplaced"/>
</dbReference>
<dbReference type="GO" id="GO:0005576">
    <property type="term" value="C:extracellular region"/>
    <property type="evidence" value="ECO:0007669"/>
    <property type="project" value="UniProtKB-SubCell"/>
</dbReference>
<evidence type="ECO:0000313" key="15">
    <source>
        <dbReference type="Ensembl" id="ENSMMMP00000021958.1"/>
    </source>
</evidence>
<dbReference type="RefSeq" id="XP_015354180.1">
    <property type="nucleotide sequence ID" value="XM_015498694.2"/>
</dbReference>
<evidence type="ECO:0000259" key="13">
    <source>
        <dbReference type="Pfam" id="PF01108"/>
    </source>
</evidence>
<keyword evidence="16" id="KW-1185">Reference proteome</keyword>
<dbReference type="GO" id="GO:0050728">
    <property type="term" value="P:negative regulation of inflammatory response"/>
    <property type="evidence" value="ECO:0007669"/>
    <property type="project" value="Ensembl"/>
</dbReference>
<dbReference type="Pfam" id="PF01108">
    <property type="entry name" value="Tissue_fac"/>
    <property type="match status" value="1"/>
</dbReference>
<evidence type="ECO:0000256" key="9">
    <source>
        <dbReference type="ARBA" id="ARBA00071142"/>
    </source>
</evidence>
<evidence type="ECO:0000256" key="11">
    <source>
        <dbReference type="ARBA" id="ARBA00080921"/>
    </source>
</evidence>
<dbReference type="PANTHER" id="PTHR20859:SF51">
    <property type="entry name" value="INTERLEUKIN-22 RECEPTOR SUBUNIT ALPHA-2"/>
    <property type="match status" value="1"/>
</dbReference>
<feature type="signal peptide" evidence="12">
    <location>
        <begin position="1"/>
        <end position="21"/>
    </location>
</feature>
<dbReference type="AlphaFoldDB" id="A0A8C6EWV8"/>
<accession>A0A8C6EWV8</accession>
<reference evidence="15" key="2">
    <citation type="submission" date="2025-09" db="UniProtKB">
        <authorList>
            <consortium name="Ensembl"/>
        </authorList>
    </citation>
    <scope>IDENTIFICATION</scope>
</reference>
<feature type="domain" description="Interferon/interleukin receptor" evidence="14">
    <location>
        <begin position="127"/>
        <end position="230"/>
    </location>
</feature>
<evidence type="ECO:0000256" key="6">
    <source>
        <dbReference type="ARBA" id="ARBA00023157"/>
    </source>
</evidence>